<dbReference type="InterPro" id="IPR031780">
    <property type="entry name" value="FAM65_N"/>
</dbReference>
<reference evidence="4" key="3">
    <citation type="submission" date="2025-09" db="UniProtKB">
        <authorList>
            <consortium name="Ensembl"/>
        </authorList>
    </citation>
    <scope>IDENTIFICATION</scope>
</reference>
<dbReference type="InterPro" id="IPR026136">
    <property type="entry name" value="RIPOR3"/>
</dbReference>
<reference evidence="4" key="2">
    <citation type="submission" date="2025-08" db="UniProtKB">
        <authorList>
            <consortium name="Ensembl"/>
        </authorList>
    </citation>
    <scope>IDENTIFICATION</scope>
</reference>
<dbReference type="OMA" id="DQNQMEE"/>
<organism evidence="4 5">
    <name type="scientific">Takifugu rubripes</name>
    <name type="common">Japanese pufferfish</name>
    <name type="synonym">Fugu rubripes</name>
    <dbReference type="NCBI Taxonomy" id="31033"/>
    <lineage>
        <taxon>Eukaryota</taxon>
        <taxon>Metazoa</taxon>
        <taxon>Chordata</taxon>
        <taxon>Craniata</taxon>
        <taxon>Vertebrata</taxon>
        <taxon>Euteleostomi</taxon>
        <taxon>Actinopterygii</taxon>
        <taxon>Neopterygii</taxon>
        <taxon>Teleostei</taxon>
        <taxon>Neoteleostei</taxon>
        <taxon>Acanthomorphata</taxon>
        <taxon>Eupercaria</taxon>
        <taxon>Tetraodontiformes</taxon>
        <taxon>Tetradontoidea</taxon>
        <taxon>Tetraodontidae</taxon>
        <taxon>Takifugu</taxon>
    </lineage>
</organism>
<comment type="similarity">
    <text evidence="1">Belongs to the RIPOR family.</text>
</comment>
<evidence type="ECO:0000256" key="1">
    <source>
        <dbReference type="ARBA" id="ARBA00005744"/>
    </source>
</evidence>
<dbReference type="RefSeq" id="XP_029702658.1">
    <property type="nucleotide sequence ID" value="XM_029846798.1"/>
</dbReference>
<gene>
    <name evidence="4" type="primary">LOC101075166</name>
</gene>
<dbReference type="PANTHER" id="PTHR15829:SF1">
    <property type="entry name" value="RHO FAMILY-INTERACTING CELL POLARIZATION REGULATOR 1"/>
    <property type="match status" value="1"/>
</dbReference>
<dbReference type="HOGENOM" id="CLU_049181_1_0_1"/>
<feature type="domain" description="FAM65 N-terminal" evidence="3">
    <location>
        <begin position="5"/>
        <end position="301"/>
    </location>
</feature>
<dbReference type="OrthoDB" id="9999654at2759"/>
<feature type="compositionally biased region" description="Basic and acidic residues" evidence="2">
    <location>
        <begin position="590"/>
        <end position="603"/>
    </location>
</feature>
<feature type="region of interest" description="Disordered" evidence="2">
    <location>
        <begin position="309"/>
        <end position="329"/>
    </location>
</feature>
<dbReference type="KEGG" id="tru:101075166"/>
<evidence type="ECO:0000256" key="2">
    <source>
        <dbReference type="SAM" id="MobiDB-lite"/>
    </source>
</evidence>
<protein>
    <submittedName>
        <fullName evidence="4">Rho family-interacting cell polarization regulator 1-like</fullName>
    </submittedName>
</protein>
<feature type="compositionally biased region" description="Low complexity" evidence="2">
    <location>
        <begin position="313"/>
        <end position="324"/>
    </location>
</feature>
<reference evidence="4 5" key="1">
    <citation type="journal article" date="2011" name="Genome Biol. Evol.">
        <title>Integration of the genetic map and genome assembly of fugu facilitates insights into distinct features of genome evolution in teleosts and mammals.</title>
        <authorList>
            <person name="Kai W."/>
            <person name="Kikuchi K."/>
            <person name="Tohari S."/>
            <person name="Chew A.K."/>
            <person name="Tay A."/>
            <person name="Fujiwara A."/>
            <person name="Hosoya S."/>
            <person name="Suetake H."/>
            <person name="Naruse K."/>
            <person name="Brenner S."/>
            <person name="Suzuki Y."/>
            <person name="Venkatesh B."/>
        </authorList>
    </citation>
    <scope>NUCLEOTIDE SEQUENCE [LARGE SCALE GENOMIC DNA]</scope>
</reference>
<dbReference type="GeneID" id="101075166"/>
<proteinExistence type="inferred from homology"/>
<feature type="region of interest" description="Disordered" evidence="2">
    <location>
        <begin position="510"/>
        <end position="695"/>
    </location>
</feature>
<sequence>MFTGSTKLPPTKTPQPERLDEVYAALRRGLQSYLQVHQLELESLGQQIRENKRNGRLGSLYELDKQVKAIERFMRRLEFHLSKVEELYDAYCIQRRLRDGASKMVAAFNSATGSREARESLSEANKGYKECTEHMCSLESEFESQMGEFHVKMKGLAGFARLCAGDQYEVIMRYGRQRWRLRGRVEVSNKQIWDSEEYIFLPLVTELLSIKVTELKSLANHVVVGSVSCEMLDLFCPLPQTLAVDINDLGTVKLNLEVTWSPFDKDDQISSSSTVSKRLLSNQSPPDTPSMREQVFYSLLKRQGEMENGTVWSNSSESSDDSSSPALAHHAQRLTASNMLQTTLTSQLSFTPHKSSASTPSLSSNQEEDETEAGEVFSQADPVPNGHLQTGCPHVGDRSTDCASADGVSVQSADLSDTSADLSCSCPDVCCVPPGSLMAVQEDEAEDSPPQNPQSEAEDSTTKATEGHQGQAATTKESVREAEQPEEASPVPFPTSVSFTLEVETALESFDFLNCADTDEEENKDEQQQEDRSQEEEEEKEEGEEEEGDREEGEGDEDQEEKEEEAEDEEDDHHREKQEEEGSEEEEEDREGRNGEKQNKKEEEDIYSGGSDDDDAGSLDILMEAPEGFRNSDEECFSESQESSVEDVQDLVEIEMPDHLEGRGEDEGAGQPGGSASQDQGERPSTPGHLATSVF</sequence>
<evidence type="ECO:0000313" key="4">
    <source>
        <dbReference type="Ensembl" id="ENSTRUP00000045996.3"/>
    </source>
</evidence>
<feature type="compositionally biased region" description="Acidic residues" evidence="2">
    <location>
        <begin position="644"/>
        <end position="655"/>
    </location>
</feature>
<feature type="compositionally biased region" description="Polar residues" evidence="2">
    <location>
        <begin position="350"/>
        <end position="365"/>
    </location>
</feature>
<accession>H2V9V6</accession>
<dbReference type="Pfam" id="PF15903">
    <property type="entry name" value="PL48"/>
    <property type="match status" value="1"/>
</dbReference>
<feature type="region of interest" description="Disordered" evidence="2">
    <location>
        <begin position="267"/>
        <end position="291"/>
    </location>
</feature>
<dbReference type="RefSeq" id="XP_029702660.1">
    <property type="nucleotide sequence ID" value="XM_029846800.1"/>
</dbReference>
<dbReference type="GeneTree" id="ENSGT00940000153717"/>
<keyword evidence="5" id="KW-1185">Reference proteome</keyword>
<feature type="compositionally biased region" description="Low complexity" evidence="2">
    <location>
        <begin position="270"/>
        <end position="281"/>
    </location>
</feature>
<feature type="compositionally biased region" description="Basic and acidic residues" evidence="2">
    <location>
        <begin position="656"/>
        <end position="666"/>
    </location>
</feature>
<dbReference type="RefSeq" id="XP_029702659.1">
    <property type="nucleotide sequence ID" value="XM_029846799.1"/>
</dbReference>
<dbReference type="PANTHER" id="PTHR15829">
    <property type="entry name" value="PROTEIN KINASE PKN/PRK1, EFFECTOR"/>
    <property type="match status" value="1"/>
</dbReference>
<evidence type="ECO:0000313" key="5">
    <source>
        <dbReference type="Proteomes" id="UP000005226"/>
    </source>
</evidence>
<dbReference type="Ensembl" id="ENSTRUT00000046150.3">
    <property type="protein sequence ID" value="ENSTRUP00000045996.3"/>
    <property type="gene ID" value="ENSTRUG00000017941.3"/>
</dbReference>
<dbReference type="InParanoid" id="H2V9V6"/>
<dbReference type="Proteomes" id="UP000005226">
    <property type="component" value="Chromosome 13"/>
</dbReference>
<feature type="region of interest" description="Disordered" evidence="2">
    <location>
        <begin position="347"/>
        <end position="392"/>
    </location>
</feature>
<evidence type="ECO:0000259" key="3">
    <source>
        <dbReference type="Pfam" id="PF15903"/>
    </source>
</evidence>
<dbReference type="AlphaFoldDB" id="H2V9V6"/>
<dbReference type="STRING" id="31033.ENSTRUP00000045996"/>
<name>H2V9V6_TAKRU</name>
<feature type="compositionally biased region" description="Acidic residues" evidence="2">
    <location>
        <begin position="533"/>
        <end position="571"/>
    </location>
</feature>
<feature type="region of interest" description="Disordered" evidence="2">
    <location>
        <begin position="441"/>
        <end position="496"/>
    </location>
</feature>